<dbReference type="RefSeq" id="WP_379737039.1">
    <property type="nucleotide sequence ID" value="NZ_JBHRVV010000001.1"/>
</dbReference>
<evidence type="ECO:0000313" key="2">
    <source>
        <dbReference type="EMBL" id="MFC3460513.1"/>
    </source>
</evidence>
<keyword evidence="1" id="KW-1133">Transmembrane helix</keyword>
<dbReference type="Pfam" id="PF11067">
    <property type="entry name" value="DUF2868"/>
    <property type="match status" value="1"/>
</dbReference>
<organism evidence="2 3">
    <name type="scientific">Massilia haematophila</name>
    <dbReference type="NCBI Taxonomy" id="457923"/>
    <lineage>
        <taxon>Bacteria</taxon>
        <taxon>Pseudomonadati</taxon>
        <taxon>Pseudomonadota</taxon>
        <taxon>Betaproteobacteria</taxon>
        <taxon>Burkholderiales</taxon>
        <taxon>Oxalobacteraceae</taxon>
        <taxon>Telluria group</taxon>
        <taxon>Massilia</taxon>
    </lineage>
</organism>
<keyword evidence="3" id="KW-1185">Reference proteome</keyword>
<feature type="transmembrane region" description="Helical" evidence="1">
    <location>
        <begin position="296"/>
        <end position="318"/>
    </location>
</feature>
<gene>
    <name evidence="2" type="ORF">ACFOPH_20005</name>
</gene>
<reference evidence="3" key="1">
    <citation type="journal article" date="2019" name="Int. J. Syst. Evol. Microbiol.">
        <title>The Global Catalogue of Microorganisms (GCM) 10K type strain sequencing project: providing services to taxonomists for standard genome sequencing and annotation.</title>
        <authorList>
            <consortium name="The Broad Institute Genomics Platform"/>
            <consortium name="The Broad Institute Genome Sequencing Center for Infectious Disease"/>
            <person name="Wu L."/>
            <person name="Ma J."/>
        </authorList>
    </citation>
    <scope>NUCLEOTIDE SEQUENCE [LARGE SCALE GENOMIC DNA]</scope>
    <source>
        <strain evidence="3">CCM 7480</strain>
    </source>
</reference>
<sequence length="507" mass="54928">MNEQGARRVVLVRAIETADTGHQVLSEDDRKYASRSARELAAWQASDSKSAVTQDLFLQQRSEQILKRLAERTPAFAAFQKRALGLPGFWAALPLLALFAGALLDRIADPHRVDLLSAPLLFIVGWNLLMYVVLLVWALVPKRKTGLAGQGLLRRLSVGKAVTPRKLPAPLAAGLTAFMTEWTQLSEPLTRARLSRTVHLSAAAFALGAVISLYARGLLTQYGAGWESTFLDATQVHTLLSWLFTPALTVFPFLQGFSLADIEALRIAPGAAMASSAAAATATTAAAAAGERWVHLYGATILLLVILPRLILALFAALRAGRLARRFPLELEHPYFRKLADSIGAGTPAVLRVLPYSFTLDEARDRGLWTVAAMALGAQARVLLRPTVPYGEEPKEALREAALDEAGMTVTAALFNLAATPEKENHGAFLDYLSRNTKRGVAVLLDESGMLERAAGQAGVDARVNERIALWRQFCSFHGTAATVVNLLQPERRPIELGAGLALPELR</sequence>
<keyword evidence="1" id="KW-0812">Transmembrane</keyword>
<evidence type="ECO:0000313" key="3">
    <source>
        <dbReference type="Proteomes" id="UP001595665"/>
    </source>
</evidence>
<dbReference type="Proteomes" id="UP001595665">
    <property type="component" value="Unassembled WGS sequence"/>
</dbReference>
<dbReference type="EMBL" id="JBHRVV010000001">
    <property type="protein sequence ID" value="MFC3460513.1"/>
    <property type="molecule type" value="Genomic_DNA"/>
</dbReference>
<feature type="transmembrane region" description="Helical" evidence="1">
    <location>
        <begin position="239"/>
        <end position="259"/>
    </location>
</feature>
<comment type="caution">
    <text evidence="2">The sequence shown here is derived from an EMBL/GenBank/DDBJ whole genome shotgun (WGS) entry which is preliminary data.</text>
</comment>
<feature type="transmembrane region" description="Helical" evidence="1">
    <location>
        <begin position="198"/>
        <end position="219"/>
    </location>
</feature>
<dbReference type="InterPro" id="IPR021296">
    <property type="entry name" value="DUF2868"/>
</dbReference>
<name>A0ABV7PQM4_9BURK</name>
<evidence type="ECO:0000256" key="1">
    <source>
        <dbReference type="SAM" id="Phobius"/>
    </source>
</evidence>
<feature type="transmembrane region" description="Helical" evidence="1">
    <location>
        <begin position="116"/>
        <end position="140"/>
    </location>
</feature>
<feature type="transmembrane region" description="Helical" evidence="1">
    <location>
        <begin position="84"/>
        <end position="104"/>
    </location>
</feature>
<proteinExistence type="predicted"/>
<keyword evidence="1" id="KW-0472">Membrane</keyword>
<protein>
    <submittedName>
        <fullName evidence="2">DUF2868 domain-containing protein</fullName>
    </submittedName>
</protein>
<accession>A0ABV7PQM4</accession>
<feature type="transmembrane region" description="Helical" evidence="1">
    <location>
        <begin position="271"/>
        <end position="290"/>
    </location>
</feature>